<dbReference type="EMBL" id="QGKV02000649">
    <property type="protein sequence ID" value="KAF3580840.1"/>
    <property type="molecule type" value="Genomic_DNA"/>
</dbReference>
<organism evidence="2 3">
    <name type="scientific">Brassica cretica</name>
    <name type="common">Mustard</name>
    <dbReference type="NCBI Taxonomy" id="69181"/>
    <lineage>
        <taxon>Eukaryota</taxon>
        <taxon>Viridiplantae</taxon>
        <taxon>Streptophyta</taxon>
        <taxon>Embryophyta</taxon>
        <taxon>Tracheophyta</taxon>
        <taxon>Spermatophyta</taxon>
        <taxon>Magnoliopsida</taxon>
        <taxon>eudicotyledons</taxon>
        <taxon>Gunneridae</taxon>
        <taxon>Pentapetalae</taxon>
        <taxon>rosids</taxon>
        <taxon>malvids</taxon>
        <taxon>Brassicales</taxon>
        <taxon>Brassicaceae</taxon>
        <taxon>Brassiceae</taxon>
        <taxon>Brassica</taxon>
    </lineage>
</organism>
<gene>
    <name evidence="2" type="ORF">DY000_02029277</name>
</gene>
<reference evidence="2 3" key="1">
    <citation type="journal article" date="2020" name="BMC Genomics">
        <title>Intraspecific diversification of the crop wild relative Brassica cretica Lam. using demographic model selection.</title>
        <authorList>
            <person name="Kioukis A."/>
            <person name="Michalopoulou V.A."/>
            <person name="Briers L."/>
            <person name="Pirintsos S."/>
            <person name="Studholme D.J."/>
            <person name="Pavlidis P."/>
            <person name="Sarris P.F."/>
        </authorList>
    </citation>
    <scope>NUCLEOTIDE SEQUENCE [LARGE SCALE GENOMIC DNA]</scope>
    <source>
        <strain evidence="3">cv. PFS-1207/04</strain>
    </source>
</reference>
<protein>
    <recommendedName>
        <fullName evidence="4">SHSP domain-containing protein</fullName>
    </recommendedName>
</protein>
<feature type="region of interest" description="Disordered" evidence="1">
    <location>
        <begin position="189"/>
        <end position="208"/>
    </location>
</feature>
<feature type="compositionally biased region" description="Basic and acidic residues" evidence="1">
    <location>
        <begin position="92"/>
        <end position="103"/>
    </location>
</feature>
<feature type="region of interest" description="Disordered" evidence="1">
    <location>
        <begin position="90"/>
        <end position="110"/>
    </location>
</feature>
<evidence type="ECO:0008006" key="4">
    <source>
        <dbReference type="Google" id="ProtNLM"/>
    </source>
</evidence>
<dbReference type="Proteomes" id="UP000266723">
    <property type="component" value="Unassembled WGS sequence"/>
</dbReference>
<keyword evidence="3" id="KW-1185">Reference proteome</keyword>
<comment type="caution">
    <text evidence="2">The sequence shown here is derived from an EMBL/GenBank/DDBJ whole genome shotgun (WGS) entry which is preliminary data.</text>
</comment>
<proteinExistence type="predicted"/>
<accession>A0ABQ7DTY2</accession>
<evidence type="ECO:0000313" key="2">
    <source>
        <dbReference type="EMBL" id="KAF3580840.1"/>
    </source>
</evidence>
<evidence type="ECO:0000313" key="3">
    <source>
        <dbReference type="Proteomes" id="UP000266723"/>
    </source>
</evidence>
<name>A0ABQ7DTY2_BRACR</name>
<evidence type="ECO:0000256" key="1">
    <source>
        <dbReference type="SAM" id="MobiDB-lite"/>
    </source>
</evidence>
<sequence>MEYEPPRDWWGVWENAAAVAFKNGRLRIEAPVRLSHAESWREGVVIHCKGYRLHPREPDAECTRAGGSTRMQQEKGRVGPLELCRTISGNVDGKRENAPETHGTRNGTHGDVGKVDMCVLKPRALEPRLEMGKGRVFQLVSEPVLKENSNSLESSAEIRTTKGLRTAVRWGFRGSGMDNKELMMEDHLGGKKADGKKDRLGAKRDDKNHTVDDSLWNAKVALVLRNDRKLPSVHDYYYVLIRSWFLRCRMSSPVHHELGERRMHYGPKGTRAYARKPYCDACGEMVPALFPDEEEMKFAEQPNAPI</sequence>